<evidence type="ECO:0000256" key="6">
    <source>
        <dbReference type="ARBA" id="ARBA00023137"/>
    </source>
</evidence>
<reference evidence="11 12" key="1">
    <citation type="journal article" date="2017" name="G3 (Bethesda)">
        <title>The Physical Genome Mapping of Anopheles albimanus Corrected Scaffold Misassemblies and Identified Interarm Rearrangements in Genus Anopheles.</title>
        <authorList>
            <person name="Artemov G.N."/>
            <person name="Peery A.N."/>
            <person name="Jiang X."/>
            <person name="Tu Z."/>
            <person name="Stegniy V.N."/>
            <person name="Sharakhova M.V."/>
            <person name="Sharakhov I.V."/>
        </authorList>
    </citation>
    <scope>NUCLEOTIDE SEQUENCE [LARGE SCALE GENOMIC DNA]</scope>
    <source>
        <strain evidence="11 12">ALBI9_A</strain>
    </source>
</reference>
<proteinExistence type="predicted"/>
<dbReference type="PROSITE" id="PS00109">
    <property type="entry name" value="PROTEIN_KINASE_TYR"/>
    <property type="match status" value="1"/>
</dbReference>
<feature type="transmembrane region" description="Helical" evidence="9">
    <location>
        <begin position="17"/>
        <end position="38"/>
    </location>
</feature>
<organism evidence="11 12">
    <name type="scientific">Anopheles albimanus</name>
    <name type="common">New world malaria mosquito</name>
    <dbReference type="NCBI Taxonomy" id="7167"/>
    <lineage>
        <taxon>Eukaryota</taxon>
        <taxon>Metazoa</taxon>
        <taxon>Ecdysozoa</taxon>
        <taxon>Arthropoda</taxon>
        <taxon>Hexapoda</taxon>
        <taxon>Insecta</taxon>
        <taxon>Pterygota</taxon>
        <taxon>Neoptera</taxon>
        <taxon>Endopterygota</taxon>
        <taxon>Diptera</taxon>
        <taxon>Nematocera</taxon>
        <taxon>Culicoidea</taxon>
        <taxon>Culicidae</taxon>
        <taxon>Anophelinae</taxon>
        <taxon>Anopheles</taxon>
    </lineage>
</organism>
<dbReference type="CDD" id="cd00192">
    <property type="entry name" value="PTKc"/>
    <property type="match status" value="1"/>
</dbReference>
<comment type="catalytic activity">
    <reaction evidence="7">
        <text>L-tyrosyl-[protein] + ATP = O-phospho-L-tyrosyl-[protein] + ADP + H(+)</text>
        <dbReference type="Rhea" id="RHEA:10596"/>
        <dbReference type="Rhea" id="RHEA-COMP:10136"/>
        <dbReference type="Rhea" id="RHEA-COMP:20101"/>
        <dbReference type="ChEBI" id="CHEBI:15378"/>
        <dbReference type="ChEBI" id="CHEBI:30616"/>
        <dbReference type="ChEBI" id="CHEBI:46858"/>
        <dbReference type="ChEBI" id="CHEBI:61978"/>
        <dbReference type="ChEBI" id="CHEBI:456216"/>
        <dbReference type="EC" id="2.7.10.1"/>
    </reaction>
</comment>
<dbReference type="InterPro" id="IPR000719">
    <property type="entry name" value="Prot_kinase_dom"/>
</dbReference>
<dbReference type="GO" id="GO:0004714">
    <property type="term" value="F:transmembrane receptor protein tyrosine kinase activity"/>
    <property type="evidence" value="ECO:0007669"/>
    <property type="project" value="UniProtKB-EC"/>
</dbReference>
<dbReference type="PANTHER" id="PTHR24416">
    <property type="entry name" value="TYROSINE-PROTEIN KINASE RECEPTOR"/>
    <property type="match status" value="1"/>
</dbReference>
<evidence type="ECO:0000256" key="7">
    <source>
        <dbReference type="ARBA" id="ARBA00051243"/>
    </source>
</evidence>
<dbReference type="InterPro" id="IPR008266">
    <property type="entry name" value="Tyr_kinase_AS"/>
</dbReference>
<keyword evidence="2" id="KW-0808">Transferase</keyword>
<dbReference type="SUPFAM" id="SSF56112">
    <property type="entry name" value="Protein kinase-like (PK-like)"/>
    <property type="match status" value="1"/>
</dbReference>
<dbReference type="Pfam" id="PF07714">
    <property type="entry name" value="PK_Tyr_Ser-Thr"/>
    <property type="match status" value="1"/>
</dbReference>
<dbReference type="FunFam" id="1.10.510.10:FF:000554">
    <property type="entry name" value="Predicted protein"/>
    <property type="match status" value="1"/>
</dbReference>
<keyword evidence="9" id="KW-0812">Transmembrane</keyword>
<dbReference type="Gene3D" id="1.10.510.10">
    <property type="entry name" value="Transferase(Phosphotransferase) domain 1"/>
    <property type="match status" value="1"/>
</dbReference>
<keyword evidence="9" id="KW-1133">Transmembrane helix</keyword>
<keyword evidence="6" id="KW-0829">Tyrosine-protein kinase</keyword>
<keyword evidence="9" id="KW-0472">Membrane</keyword>
<evidence type="ECO:0000313" key="12">
    <source>
        <dbReference type="Proteomes" id="UP000069272"/>
    </source>
</evidence>
<dbReference type="EnsemblMetazoa" id="AALB016133-RA">
    <property type="protein sequence ID" value="AALB016133-PA"/>
    <property type="gene ID" value="AALB016133"/>
</dbReference>
<evidence type="ECO:0000259" key="10">
    <source>
        <dbReference type="PROSITE" id="PS50011"/>
    </source>
</evidence>
<dbReference type="GO" id="GO:0043235">
    <property type="term" value="C:receptor complex"/>
    <property type="evidence" value="ECO:0007669"/>
    <property type="project" value="TreeGrafter"/>
</dbReference>
<dbReference type="PROSITE" id="PS00107">
    <property type="entry name" value="PROTEIN_KINASE_ATP"/>
    <property type="match status" value="1"/>
</dbReference>
<dbReference type="InterPro" id="IPR011009">
    <property type="entry name" value="Kinase-like_dom_sf"/>
</dbReference>
<protein>
    <recommendedName>
        <fullName evidence="10">Protein kinase domain-containing protein</fullName>
    </recommendedName>
</protein>
<dbReference type="AlphaFoldDB" id="A0A8W7K7P8"/>
<evidence type="ECO:0000256" key="5">
    <source>
        <dbReference type="ARBA" id="ARBA00022840"/>
    </source>
</evidence>
<evidence type="ECO:0000256" key="1">
    <source>
        <dbReference type="ARBA" id="ARBA00004167"/>
    </source>
</evidence>
<dbReference type="GO" id="GO:0007169">
    <property type="term" value="P:cell surface receptor protein tyrosine kinase signaling pathway"/>
    <property type="evidence" value="ECO:0007669"/>
    <property type="project" value="TreeGrafter"/>
</dbReference>
<sequence length="507" mass="57967">MLQAIEPKQPNQPPIEIIILSPILLCCCCIVFLVTLLYQKKRKNVRDLEAKEWELFLQGDPINYNPQMTLKEQIDRLFYAIEYEFAKEKLVLQERLGDGAFGVVWKATAVGISANEAETTVAVKMLRKKHNKDAIRSLIAELKIMVHLGQHLNVVNLLGAVTKNIVDGELMVIVEYCPYGNLLNFLRKNRTNFEDQLNHQSFSDICYDSTLTNSPIVGSSISNDATKKAGEDKSNRSNQRKNRLNENIYYKVLERQFTTTDLRYWASQIAAGMEYLASRQVLHGDLAARNVLLCDDNVVKICDFGLSRSLCNKDKYMKNIAGDRKVYLPVRWLALESMFDGVFSTHSDVWAYGIVLWELFSLGNVPYPGIDIGPEFCKMLREGLRMECPPFSNQEIYDIMLSCWKVRPDSRPSFRELRKQFNGMLPQEMQDHYLELNEPYLAMNAARTNAINTESLSNLDPPEEVAPLVPCVEKASLGYIEMKSHFESFTTPAGYVDMTKSRHVQKI</sequence>
<dbReference type="GO" id="GO:0005524">
    <property type="term" value="F:ATP binding"/>
    <property type="evidence" value="ECO:0007669"/>
    <property type="project" value="UniProtKB-UniRule"/>
</dbReference>
<evidence type="ECO:0000256" key="4">
    <source>
        <dbReference type="ARBA" id="ARBA00022777"/>
    </source>
</evidence>
<dbReference type="GO" id="GO:0005886">
    <property type="term" value="C:plasma membrane"/>
    <property type="evidence" value="ECO:0007669"/>
    <property type="project" value="TreeGrafter"/>
</dbReference>
<feature type="binding site" evidence="8">
    <location>
        <position position="124"/>
    </location>
    <ligand>
        <name>ATP</name>
        <dbReference type="ChEBI" id="CHEBI:30616"/>
    </ligand>
</feature>
<dbReference type="PROSITE" id="PS50011">
    <property type="entry name" value="PROTEIN_KINASE_DOM"/>
    <property type="match status" value="1"/>
</dbReference>
<dbReference type="FunFam" id="3.30.200.20:FF:000586">
    <property type="entry name" value="Receptor protein-tyrosine kinase"/>
    <property type="match status" value="1"/>
</dbReference>
<dbReference type="Gene3D" id="3.30.200.20">
    <property type="entry name" value="Phosphorylase Kinase, domain 1"/>
    <property type="match status" value="1"/>
</dbReference>
<keyword evidence="4" id="KW-0418">Kinase</keyword>
<keyword evidence="12" id="KW-1185">Reference proteome</keyword>
<evidence type="ECO:0000256" key="9">
    <source>
        <dbReference type="SAM" id="Phobius"/>
    </source>
</evidence>
<dbReference type="InterPro" id="IPR017441">
    <property type="entry name" value="Protein_kinase_ATP_BS"/>
</dbReference>
<accession>A0A8W7K7P8</accession>
<comment type="subcellular location">
    <subcellularLocation>
        <location evidence="1">Membrane</location>
        <topology evidence="1">Single-pass membrane protein</topology>
    </subcellularLocation>
</comment>
<feature type="domain" description="Protein kinase" evidence="10">
    <location>
        <begin position="90"/>
        <end position="425"/>
    </location>
</feature>
<dbReference type="PANTHER" id="PTHR24416:SF600">
    <property type="entry name" value="PDGF- AND VEGF-RECEPTOR RELATED, ISOFORM J"/>
    <property type="match status" value="1"/>
</dbReference>
<reference evidence="11" key="2">
    <citation type="submission" date="2022-08" db="UniProtKB">
        <authorList>
            <consortium name="EnsemblMetazoa"/>
        </authorList>
    </citation>
    <scope>IDENTIFICATION</scope>
    <source>
        <strain evidence="11">STECLA/ALBI9_A</strain>
    </source>
</reference>
<keyword evidence="5 8" id="KW-0067">ATP-binding</keyword>
<dbReference type="InterPro" id="IPR001245">
    <property type="entry name" value="Ser-Thr/Tyr_kinase_cat_dom"/>
</dbReference>
<evidence type="ECO:0000256" key="3">
    <source>
        <dbReference type="ARBA" id="ARBA00022741"/>
    </source>
</evidence>
<evidence type="ECO:0000256" key="8">
    <source>
        <dbReference type="PROSITE-ProRule" id="PRU10141"/>
    </source>
</evidence>
<dbReference type="Proteomes" id="UP000069272">
    <property type="component" value="Chromosome 2L"/>
</dbReference>
<keyword evidence="3 8" id="KW-0547">Nucleotide-binding</keyword>
<dbReference type="InterPro" id="IPR050122">
    <property type="entry name" value="RTK"/>
</dbReference>
<evidence type="ECO:0000313" key="11">
    <source>
        <dbReference type="EnsemblMetazoa" id="AALB016133-PA"/>
    </source>
</evidence>
<evidence type="ECO:0000256" key="2">
    <source>
        <dbReference type="ARBA" id="ARBA00022679"/>
    </source>
</evidence>
<name>A0A8W7K7P8_ANOAL</name>